<dbReference type="InterPro" id="IPR045034">
    <property type="entry name" value="O-acyltransferase_WSD1-like"/>
</dbReference>
<proteinExistence type="inferred from homology"/>
<evidence type="ECO:0000256" key="4">
    <source>
        <dbReference type="ARBA" id="ARBA00013244"/>
    </source>
</evidence>
<dbReference type="Pfam" id="PF06974">
    <property type="entry name" value="WS_DGAT_C"/>
    <property type="match status" value="1"/>
</dbReference>
<evidence type="ECO:0000256" key="1">
    <source>
        <dbReference type="ARBA" id="ARBA00004771"/>
    </source>
</evidence>
<name>A0A7Z1DVH5_9GAMM</name>
<dbReference type="Gene3D" id="3.30.559.10">
    <property type="entry name" value="Chloramphenicol acetyltransferase-like domain"/>
    <property type="match status" value="1"/>
</dbReference>
<evidence type="ECO:0000259" key="9">
    <source>
        <dbReference type="Pfam" id="PF03007"/>
    </source>
</evidence>
<dbReference type="Pfam" id="PF03007">
    <property type="entry name" value="WS_DGAT_cat"/>
    <property type="match status" value="1"/>
</dbReference>
<organism evidence="11 12">
    <name type="scientific">Marinobacter vinifirmus</name>
    <dbReference type="NCBI Taxonomy" id="355591"/>
    <lineage>
        <taxon>Bacteria</taxon>
        <taxon>Pseudomonadati</taxon>
        <taxon>Pseudomonadota</taxon>
        <taxon>Gammaproteobacteria</taxon>
        <taxon>Pseudomonadales</taxon>
        <taxon>Marinobacteraceae</taxon>
        <taxon>Marinobacter</taxon>
    </lineage>
</organism>
<dbReference type="RefSeq" id="WP_094625441.1">
    <property type="nucleotide sequence ID" value="NZ_NEFY01000009.1"/>
</dbReference>
<evidence type="ECO:0000256" key="6">
    <source>
        <dbReference type="ARBA" id="ARBA00022798"/>
    </source>
</evidence>
<dbReference type="PANTHER" id="PTHR31650:SF1">
    <property type="entry name" value="WAX ESTER SYNTHASE_DIACYLGLYCEROL ACYLTRANSFERASE 4-RELATED"/>
    <property type="match status" value="1"/>
</dbReference>
<dbReference type="AlphaFoldDB" id="A0A7Z1DVH5"/>
<keyword evidence="7" id="KW-0012">Acyltransferase</keyword>
<evidence type="ECO:0000259" key="10">
    <source>
        <dbReference type="Pfam" id="PF06974"/>
    </source>
</evidence>
<sequence length="454" mass="50485">MLPSDSAWLALERPDNPMTITIMLRVDGLTAGRFREFLEVYWSAWERFGCRPVWKAPAWYWQPDATFNVAHHLDVALDRFDQHQLQDWVSARLNEPLPLYRPAWKFWLAPNAEGGAALLLRLHHCYADGLSLLSIFDQLCPASPRQYPAVYGAPEQPRVGRWLETAQQWLGSQLARYGATTQTDSEKRETGLEQTLAARTVQNGARLVHELSEFLAEEEDSPSDLKRPLAGQRNCRWSAPVPLERFRAIAHQTRTTINDVLLACVAAAVRPRLGMTPEQLDDAVMHAAVPVDIRTRLPEGIKPEAGEPGNCFGTVFVPLPVDGESALERLFRIKHETRKLKKSWQPGLAWGLTACASLLPDIGRKPLADLFFRKASAVVSNVPGTPETRYLAGCPITEQMFWVPQAGNIGLGVSIVSYAGQVQFGVVADEAVMADPAAFLEDCLAELGQFPDES</sequence>
<reference evidence="11 12" key="1">
    <citation type="submission" date="2017-06" db="EMBL/GenBank/DDBJ databases">
        <title>Draft genome sequence of the halophilic bacterium Marinobacter vinifirmus FB1.</title>
        <authorList>
            <person name="Stepanov V.G."/>
            <person name="Roberts D.J."/>
            <person name="Fox G.E."/>
        </authorList>
    </citation>
    <scope>NUCLEOTIDE SEQUENCE [LARGE SCALE GENOMIC DNA]</scope>
    <source>
        <strain evidence="11 12">FB1</strain>
    </source>
</reference>
<protein>
    <recommendedName>
        <fullName evidence="4">diacylglycerol O-acyltransferase</fullName>
        <ecNumber evidence="4">2.3.1.20</ecNumber>
    </recommendedName>
</protein>
<dbReference type="PANTHER" id="PTHR31650">
    <property type="entry name" value="O-ACYLTRANSFERASE (WSD1-LIKE) FAMILY PROTEIN"/>
    <property type="match status" value="1"/>
</dbReference>
<dbReference type="GO" id="GO:0019432">
    <property type="term" value="P:triglyceride biosynthetic process"/>
    <property type="evidence" value="ECO:0007669"/>
    <property type="project" value="UniProtKB-UniPathway"/>
</dbReference>
<comment type="similarity">
    <text evidence="3">Belongs to the long-chain O-acyltransferase family.</text>
</comment>
<keyword evidence="6" id="KW-0319">Glycerol metabolism</keyword>
<keyword evidence="5" id="KW-0808">Transferase</keyword>
<dbReference type="GO" id="GO:0006071">
    <property type="term" value="P:glycerol metabolic process"/>
    <property type="evidence" value="ECO:0007669"/>
    <property type="project" value="UniProtKB-KW"/>
</dbReference>
<dbReference type="UniPathway" id="UPA00282"/>
<feature type="domain" description="O-acyltransferase WSD1 C-terminal" evidence="10">
    <location>
        <begin position="309"/>
        <end position="447"/>
    </location>
</feature>
<dbReference type="InterPro" id="IPR004255">
    <property type="entry name" value="O-acyltransferase_WSD1_N"/>
</dbReference>
<dbReference type="EMBL" id="NEFY01000009">
    <property type="protein sequence ID" value="OZC35585.1"/>
    <property type="molecule type" value="Genomic_DNA"/>
</dbReference>
<evidence type="ECO:0000256" key="5">
    <source>
        <dbReference type="ARBA" id="ARBA00022679"/>
    </source>
</evidence>
<comment type="pathway">
    <text evidence="2">Lipid metabolism.</text>
</comment>
<keyword evidence="12" id="KW-1185">Reference proteome</keyword>
<evidence type="ECO:0000313" key="12">
    <source>
        <dbReference type="Proteomes" id="UP000216984"/>
    </source>
</evidence>
<gene>
    <name evidence="11" type="ORF">B9Q17_00635</name>
</gene>
<feature type="domain" description="O-acyltransferase WSD1-like N-terminal" evidence="9">
    <location>
        <begin position="2"/>
        <end position="260"/>
    </location>
</feature>
<evidence type="ECO:0000313" key="11">
    <source>
        <dbReference type="EMBL" id="OZC35585.1"/>
    </source>
</evidence>
<comment type="caution">
    <text evidence="11">The sequence shown here is derived from an EMBL/GenBank/DDBJ whole genome shotgun (WGS) entry which is preliminary data.</text>
</comment>
<dbReference type="GO" id="GO:0005886">
    <property type="term" value="C:plasma membrane"/>
    <property type="evidence" value="ECO:0007669"/>
    <property type="project" value="TreeGrafter"/>
</dbReference>
<comment type="catalytic activity">
    <reaction evidence="8">
        <text>an acyl-CoA + a 1,2-diacyl-sn-glycerol = a triacyl-sn-glycerol + CoA</text>
        <dbReference type="Rhea" id="RHEA:10868"/>
        <dbReference type="ChEBI" id="CHEBI:17815"/>
        <dbReference type="ChEBI" id="CHEBI:57287"/>
        <dbReference type="ChEBI" id="CHEBI:58342"/>
        <dbReference type="ChEBI" id="CHEBI:64615"/>
        <dbReference type="EC" id="2.3.1.20"/>
    </reaction>
</comment>
<dbReference type="EC" id="2.3.1.20" evidence="4"/>
<evidence type="ECO:0000256" key="3">
    <source>
        <dbReference type="ARBA" id="ARBA00009587"/>
    </source>
</evidence>
<evidence type="ECO:0000256" key="8">
    <source>
        <dbReference type="ARBA" id="ARBA00048109"/>
    </source>
</evidence>
<comment type="pathway">
    <text evidence="1">Glycerolipid metabolism; triacylglycerol biosynthesis.</text>
</comment>
<dbReference type="Proteomes" id="UP000216984">
    <property type="component" value="Unassembled WGS sequence"/>
</dbReference>
<dbReference type="InterPro" id="IPR023213">
    <property type="entry name" value="CAT-like_dom_sf"/>
</dbReference>
<dbReference type="GO" id="GO:0004144">
    <property type="term" value="F:diacylglycerol O-acyltransferase activity"/>
    <property type="evidence" value="ECO:0007669"/>
    <property type="project" value="UniProtKB-EC"/>
</dbReference>
<accession>A0A7Z1DVH5</accession>
<evidence type="ECO:0000256" key="7">
    <source>
        <dbReference type="ARBA" id="ARBA00023315"/>
    </source>
</evidence>
<evidence type="ECO:0000256" key="2">
    <source>
        <dbReference type="ARBA" id="ARBA00005189"/>
    </source>
</evidence>
<dbReference type="SUPFAM" id="SSF52777">
    <property type="entry name" value="CoA-dependent acyltransferases"/>
    <property type="match status" value="2"/>
</dbReference>
<dbReference type="InterPro" id="IPR009721">
    <property type="entry name" value="O-acyltransferase_WSD1_C"/>
</dbReference>